<protein>
    <submittedName>
        <fullName evidence="2">Helix-turn-helix domain-containing protein</fullName>
    </submittedName>
</protein>
<dbReference type="EMBL" id="FNQE01000016">
    <property type="protein sequence ID" value="SDZ04224.1"/>
    <property type="molecule type" value="Genomic_DNA"/>
</dbReference>
<dbReference type="RefSeq" id="WP_091729671.1">
    <property type="nucleotide sequence ID" value="NZ_FNQE01000016.1"/>
</dbReference>
<proteinExistence type="predicted"/>
<evidence type="ECO:0000313" key="2">
    <source>
        <dbReference type="EMBL" id="SDZ04224.1"/>
    </source>
</evidence>
<dbReference type="STRING" id="415015.SAMN05660462_01630"/>
<evidence type="ECO:0000313" key="3">
    <source>
        <dbReference type="Proteomes" id="UP000198625"/>
    </source>
</evidence>
<dbReference type="SMART" id="SM00028">
    <property type="entry name" value="TPR"/>
    <property type="match status" value="3"/>
</dbReference>
<dbReference type="InterPro" id="IPR019734">
    <property type="entry name" value="TPR_rpt"/>
</dbReference>
<dbReference type="InterPro" id="IPR001387">
    <property type="entry name" value="Cro/C1-type_HTH"/>
</dbReference>
<organism evidence="2 3">
    <name type="scientific">Proteiniborus ethanoligenes</name>
    <dbReference type="NCBI Taxonomy" id="415015"/>
    <lineage>
        <taxon>Bacteria</taxon>
        <taxon>Bacillati</taxon>
        <taxon>Bacillota</taxon>
        <taxon>Clostridia</taxon>
        <taxon>Eubacteriales</taxon>
        <taxon>Proteiniborus</taxon>
    </lineage>
</organism>
<dbReference type="Gene3D" id="1.10.260.40">
    <property type="entry name" value="lambda repressor-like DNA-binding domains"/>
    <property type="match status" value="1"/>
</dbReference>
<dbReference type="PROSITE" id="PS50943">
    <property type="entry name" value="HTH_CROC1"/>
    <property type="match status" value="1"/>
</dbReference>
<name>A0A1H3PSK6_9FIRM</name>
<evidence type="ECO:0000259" key="1">
    <source>
        <dbReference type="PROSITE" id="PS50943"/>
    </source>
</evidence>
<dbReference type="CDD" id="cd00093">
    <property type="entry name" value="HTH_XRE"/>
    <property type="match status" value="1"/>
</dbReference>
<accession>A0A1H3PSK6</accession>
<gene>
    <name evidence="2" type="ORF">SAMN05660462_01630</name>
</gene>
<dbReference type="InterPro" id="IPR010982">
    <property type="entry name" value="Lambda_DNA-bd_dom_sf"/>
</dbReference>
<dbReference type="InterPro" id="IPR011990">
    <property type="entry name" value="TPR-like_helical_dom_sf"/>
</dbReference>
<dbReference type="GO" id="GO:0003677">
    <property type="term" value="F:DNA binding"/>
    <property type="evidence" value="ECO:0007669"/>
    <property type="project" value="InterPro"/>
</dbReference>
<dbReference type="SUPFAM" id="SSF48452">
    <property type="entry name" value="TPR-like"/>
    <property type="match status" value="1"/>
</dbReference>
<dbReference type="Proteomes" id="UP000198625">
    <property type="component" value="Unassembled WGS sequence"/>
</dbReference>
<dbReference type="OrthoDB" id="5516148at2"/>
<reference evidence="2 3" key="1">
    <citation type="submission" date="2016-10" db="EMBL/GenBank/DDBJ databases">
        <authorList>
            <person name="de Groot N.N."/>
        </authorList>
    </citation>
    <scope>NUCLEOTIDE SEQUENCE [LARGE SCALE GENOMIC DNA]</scope>
    <source>
        <strain evidence="2 3">DSM 21650</strain>
    </source>
</reference>
<dbReference type="Gene3D" id="1.25.40.10">
    <property type="entry name" value="Tetratricopeptide repeat domain"/>
    <property type="match status" value="1"/>
</dbReference>
<dbReference type="AlphaFoldDB" id="A0A1H3PSK6"/>
<dbReference type="SUPFAM" id="SSF47413">
    <property type="entry name" value="lambda repressor-like DNA-binding domains"/>
    <property type="match status" value="1"/>
</dbReference>
<sequence>MKELNILSPGQRLKEIRKLLRLRQDELAGDRFSKNYISMFENGKRTINAINAAYLASQINEFAKMKGKDINLNASYLLKSERDMAKENCEKWIDELELKPNMSFRDYNINLYKIIHISSKYGLASYKAKALHLKGLLYLESGRYECAMTQFLGALVYYGKENDFMNISEIYKRLGTIAYKNKQLQQAFVYFTLGHTIVKMNNKNDIKKIDELNYLIALCYYDMGQYPMAEKILELCEVRNNKYLDLNEKINKALLA</sequence>
<feature type="domain" description="HTH cro/C1-type" evidence="1">
    <location>
        <begin position="13"/>
        <end position="62"/>
    </location>
</feature>
<keyword evidence="3" id="KW-1185">Reference proteome</keyword>